<evidence type="ECO:0000256" key="2">
    <source>
        <dbReference type="ARBA" id="ARBA00022527"/>
    </source>
</evidence>
<keyword evidence="10" id="KW-1185">Reference proteome</keyword>
<evidence type="ECO:0000256" key="3">
    <source>
        <dbReference type="ARBA" id="ARBA00022679"/>
    </source>
</evidence>
<keyword evidence="7" id="KW-0732">Signal</keyword>
<dbReference type="GO" id="GO:0005634">
    <property type="term" value="C:nucleus"/>
    <property type="evidence" value="ECO:0007669"/>
    <property type="project" value="TreeGrafter"/>
</dbReference>
<evidence type="ECO:0000256" key="5">
    <source>
        <dbReference type="ARBA" id="ARBA00022777"/>
    </source>
</evidence>
<dbReference type="GO" id="GO:0005524">
    <property type="term" value="F:ATP binding"/>
    <property type="evidence" value="ECO:0007669"/>
    <property type="project" value="UniProtKB-KW"/>
</dbReference>
<evidence type="ECO:0000313" key="10">
    <source>
        <dbReference type="Proteomes" id="UP000002640"/>
    </source>
</evidence>
<keyword evidence="4" id="KW-0547">Nucleotide-binding</keyword>
<dbReference type="GO" id="GO:0044773">
    <property type="term" value="P:mitotic DNA damage checkpoint signaling"/>
    <property type="evidence" value="ECO:0007669"/>
    <property type="project" value="TreeGrafter"/>
</dbReference>
<name>G5AG05_PHYSP</name>
<feature type="domain" description="Protein kinase" evidence="8">
    <location>
        <begin position="1"/>
        <end position="244"/>
    </location>
</feature>
<dbReference type="Gene3D" id="1.10.510.10">
    <property type="entry name" value="Transferase(Phosphotransferase) domain 1"/>
    <property type="match status" value="1"/>
</dbReference>
<dbReference type="GeneID" id="20642940"/>
<dbReference type="KEGG" id="psoj:PHYSODRAFT_307775"/>
<evidence type="ECO:0000256" key="1">
    <source>
        <dbReference type="ARBA" id="ARBA00012513"/>
    </source>
</evidence>
<evidence type="ECO:0000313" key="9">
    <source>
        <dbReference type="EMBL" id="EGZ05517.1"/>
    </source>
</evidence>
<dbReference type="PROSITE" id="PS50011">
    <property type="entry name" value="PROTEIN_KINASE_DOM"/>
    <property type="match status" value="1"/>
</dbReference>
<evidence type="ECO:0000259" key="8">
    <source>
        <dbReference type="PROSITE" id="PS50011"/>
    </source>
</evidence>
<keyword evidence="5" id="KW-0418">Kinase</keyword>
<dbReference type="PANTHER" id="PTHR44167">
    <property type="entry name" value="OVARIAN-SPECIFIC SERINE/THREONINE-PROTEIN KINASE LOK-RELATED"/>
    <property type="match status" value="1"/>
</dbReference>
<evidence type="ECO:0000256" key="7">
    <source>
        <dbReference type="SAM" id="SignalP"/>
    </source>
</evidence>
<feature type="signal peptide" evidence="7">
    <location>
        <begin position="1"/>
        <end position="22"/>
    </location>
</feature>
<dbReference type="InterPro" id="IPR011009">
    <property type="entry name" value="Kinase-like_dom_sf"/>
</dbReference>
<feature type="chain" id="PRO_5003473327" description="non-specific serine/threonine protein kinase" evidence="7">
    <location>
        <begin position="23"/>
        <end position="244"/>
    </location>
</feature>
<dbReference type="AlphaFoldDB" id="G5AG05"/>
<dbReference type="SUPFAM" id="SSF56112">
    <property type="entry name" value="Protein kinase-like (PK-like)"/>
    <property type="match status" value="1"/>
</dbReference>
<keyword evidence="2" id="KW-0723">Serine/threonine-protein kinase</keyword>
<dbReference type="SMR" id="G5AG05"/>
<protein>
    <recommendedName>
        <fullName evidence="1">non-specific serine/threonine protein kinase</fullName>
        <ecNumber evidence="1">2.7.11.1</ecNumber>
    </recommendedName>
</protein>
<dbReference type="SMART" id="SM00220">
    <property type="entry name" value="S_TKc"/>
    <property type="match status" value="1"/>
</dbReference>
<dbReference type="EMBL" id="JH159166">
    <property type="protein sequence ID" value="EGZ05517.1"/>
    <property type="molecule type" value="Genomic_DNA"/>
</dbReference>
<proteinExistence type="predicted"/>
<dbReference type="OMA" id="HAPEMAS"/>
<sequence>MSRLKMLLAMLQICRLLPSIASSCPTSGRDEYRLLYRPSGIEIFLEPAHVTKTYPAHQYEQAKQQAGTVYEVLRCTCSLVFGPRGSSVKPSTLAEVLCATRDILEALVKLHSISWMHRDIRWSNVVKICGNNSESWFLIDFMDAAESPQDAESAKHLSRSIHAPEMFTDPTHTTAVDIWSVGRLLKSVGDIWGDSGDRDAFVRELMHELPTQRPTAKKALARLKELGQQYIGTWSDEPEASKEM</sequence>
<organism evidence="9 10">
    <name type="scientific">Phytophthora sojae (strain P6497)</name>
    <name type="common">Soybean stem and root rot agent</name>
    <name type="synonym">Phytophthora megasperma f. sp. glycines</name>
    <dbReference type="NCBI Taxonomy" id="1094619"/>
    <lineage>
        <taxon>Eukaryota</taxon>
        <taxon>Sar</taxon>
        <taxon>Stramenopiles</taxon>
        <taxon>Oomycota</taxon>
        <taxon>Peronosporomycetes</taxon>
        <taxon>Peronosporales</taxon>
        <taxon>Peronosporaceae</taxon>
        <taxon>Phytophthora</taxon>
    </lineage>
</organism>
<dbReference type="EC" id="2.7.11.1" evidence="1"/>
<dbReference type="RefSeq" id="XP_009539048.1">
    <property type="nucleotide sequence ID" value="XM_009540753.1"/>
</dbReference>
<dbReference type="Pfam" id="PF00069">
    <property type="entry name" value="Pkinase"/>
    <property type="match status" value="1"/>
</dbReference>
<evidence type="ECO:0000256" key="4">
    <source>
        <dbReference type="ARBA" id="ARBA00022741"/>
    </source>
</evidence>
<evidence type="ECO:0000256" key="6">
    <source>
        <dbReference type="ARBA" id="ARBA00022840"/>
    </source>
</evidence>
<dbReference type="GO" id="GO:0004674">
    <property type="term" value="F:protein serine/threonine kinase activity"/>
    <property type="evidence" value="ECO:0007669"/>
    <property type="project" value="UniProtKB-KW"/>
</dbReference>
<dbReference type="InParanoid" id="G5AG05"/>
<dbReference type="InterPro" id="IPR000719">
    <property type="entry name" value="Prot_kinase_dom"/>
</dbReference>
<reference evidence="9 10" key="1">
    <citation type="journal article" date="2006" name="Science">
        <title>Phytophthora genome sequences uncover evolutionary origins and mechanisms of pathogenesis.</title>
        <authorList>
            <person name="Tyler B.M."/>
            <person name="Tripathy S."/>
            <person name="Zhang X."/>
            <person name="Dehal P."/>
            <person name="Jiang R.H."/>
            <person name="Aerts A."/>
            <person name="Arredondo F.D."/>
            <person name="Baxter L."/>
            <person name="Bensasson D."/>
            <person name="Beynon J.L."/>
            <person name="Chapman J."/>
            <person name="Damasceno C.M."/>
            <person name="Dorrance A.E."/>
            <person name="Dou D."/>
            <person name="Dickerman A.W."/>
            <person name="Dubchak I.L."/>
            <person name="Garbelotto M."/>
            <person name="Gijzen M."/>
            <person name="Gordon S.G."/>
            <person name="Govers F."/>
            <person name="Grunwald N.J."/>
            <person name="Huang W."/>
            <person name="Ivors K.L."/>
            <person name="Jones R.W."/>
            <person name="Kamoun S."/>
            <person name="Krampis K."/>
            <person name="Lamour K.H."/>
            <person name="Lee M.K."/>
            <person name="McDonald W.H."/>
            <person name="Medina M."/>
            <person name="Meijer H.J."/>
            <person name="Nordberg E.K."/>
            <person name="Maclean D.J."/>
            <person name="Ospina-Giraldo M.D."/>
            <person name="Morris P.F."/>
            <person name="Phuntumart V."/>
            <person name="Putnam N.H."/>
            <person name="Rash S."/>
            <person name="Rose J.K."/>
            <person name="Sakihama Y."/>
            <person name="Salamov A.A."/>
            <person name="Savidor A."/>
            <person name="Scheuring C.F."/>
            <person name="Smith B.M."/>
            <person name="Sobral B.W."/>
            <person name="Terry A."/>
            <person name="Torto-Alalibo T.A."/>
            <person name="Win J."/>
            <person name="Xu Z."/>
            <person name="Zhang H."/>
            <person name="Grigoriev I.V."/>
            <person name="Rokhsar D.S."/>
            <person name="Boore J.L."/>
        </authorList>
    </citation>
    <scope>NUCLEOTIDE SEQUENCE [LARGE SCALE GENOMIC DNA]</scope>
    <source>
        <strain evidence="9 10">P6497</strain>
    </source>
</reference>
<accession>G5AG05</accession>
<gene>
    <name evidence="9" type="ORF">PHYSODRAFT_307775</name>
</gene>
<dbReference type="Proteomes" id="UP000002640">
    <property type="component" value="Unassembled WGS sequence"/>
</dbReference>
<keyword evidence="6" id="KW-0067">ATP-binding</keyword>
<dbReference type="PANTHER" id="PTHR44167:SF23">
    <property type="entry name" value="CDC7 KINASE, ISOFORM A-RELATED"/>
    <property type="match status" value="1"/>
</dbReference>
<keyword evidence="3" id="KW-0808">Transferase</keyword>